<dbReference type="PANTHER" id="PTHR32089:SF112">
    <property type="entry name" value="LYSOZYME-LIKE PROTEIN-RELATED"/>
    <property type="match status" value="1"/>
</dbReference>
<dbReference type="SUPFAM" id="SSF58104">
    <property type="entry name" value="Methyl-accepting chemotaxis protein (MCP) signaling domain"/>
    <property type="match status" value="1"/>
</dbReference>
<dbReference type="Gene3D" id="1.20.120.30">
    <property type="entry name" value="Aspartate receptor, ligand-binding domain"/>
    <property type="match status" value="1"/>
</dbReference>
<accession>C7RR61</accession>
<proteinExistence type="predicted"/>
<evidence type="ECO:0000256" key="2">
    <source>
        <dbReference type="PROSITE-ProRule" id="PRU00284"/>
    </source>
</evidence>
<dbReference type="PROSITE" id="PS50111">
    <property type="entry name" value="CHEMOTAXIS_TRANSDUC_2"/>
    <property type="match status" value="1"/>
</dbReference>
<organism evidence="4">
    <name type="scientific">Accumulibacter regalis</name>
    <dbReference type="NCBI Taxonomy" id="522306"/>
    <lineage>
        <taxon>Bacteria</taxon>
        <taxon>Pseudomonadati</taxon>
        <taxon>Pseudomonadota</taxon>
        <taxon>Betaproteobacteria</taxon>
        <taxon>Candidatus Accumulibacter</taxon>
    </lineage>
</organism>
<feature type="domain" description="Methyl-accepting transducer" evidence="3">
    <location>
        <begin position="67"/>
        <end position="288"/>
    </location>
</feature>
<evidence type="ECO:0000313" key="4">
    <source>
        <dbReference type="EMBL" id="ACV35742.1"/>
    </source>
</evidence>
<sequence length="408" mass="43950" precursor="true">MNILALLCVSLAPSDFADGSLPATPVGSVKQRENWMIFGSGEKIRSLQQRVDELAAENAGLRDQLSTMHSRLAQGDQVTAAALGHDRDRQRLFASFRSYRQSLAESQQTLAALAHRLRDEQQETVAAAGLASSSRELVQAISSELNRLAEDSRDALGKILGLQGSTQKIGGIVHLIKEIADQTNLLALNAAIEAARAGEAGRGFAVVADEVRKLADRTTHATSDISQLVTTIQGETASAQSSIGNLAEQSDSFSEQGRQASSTIGGITALAQKMEQTIGLAALRSLVELAKIDHLLFKFDIYQVFLNTSDKRADDLATHTGCRLGKWYYEGEGKTCFSQLDGYRGLEKPHIDVHRQGRAAVEALHAGDLSAGVDAIEQMEAASMLVLQNLERMACDGDARPDSLVRAR</sequence>
<dbReference type="OrthoDB" id="9808588at2"/>
<dbReference type="Pfam" id="PF00015">
    <property type="entry name" value="MCPsignal"/>
    <property type="match status" value="1"/>
</dbReference>
<dbReference type="Pfam" id="PF13682">
    <property type="entry name" value="CZB"/>
    <property type="match status" value="1"/>
</dbReference>
<name>C7RR61_ACCRE</name>
<keyword evidence="1 2" id="KW-0807">Transducer</keyword>
<dbReference type="eggNOG" id="COG0840">
    <property type="taxonomic scope" value="Bacteria"/>
</dbReference>
<evidence type="ECO:0000256" key="1">
    <source>
        <dbReference type="ARBA" id="ARBA00023224"/>
    </source>
</evidence>
<reference evidence="4" key="2">
    <citation type="submission" date="2009-09" db="EMBL/GenBank/DDBJ databases">
        <title>Complete sequence of chromosome of Candidatus Accumulibacter phosphatis clade IIA str. UW-1.</title>
        <authorList>
            <consortium name="US DOE Joint Genome Institute"/>
            <person name="Martin H.G."/>
            <person name="Ivanova N."/>
            <person name="Kunin V."/>
            <person name="Warnecke F."/>
            <person name="Barry K."/>
            <person name="He S."/>
            <person name="Salamov A."/>
            <person name="Szeto E."/>
            <person name="Dalin E."/>
            <person name="Pangilinan J.L."/>
            <person name="Lapidus A."/>
            <person name="Lowry S."/>
            <person name="Kyrpides N.C."/>
            <person name="McMahon K.D."/>
            <person name="Hugenholtz P."/>
        </authorList>
    </citation>
    <scope>NUCLEOTIDE SEQUENCE [LARGE SCALE GENOMIC DNA]</scope>
    <source>
        <strain evidence="4">UW-1</strain>
    </source>
</reference>
<dbReference type="SMART" id="SM00283">
    <property type="entry name" value="MA"/>
    <property type="match status" value="1"/>
</dbReference>
<gene>
    <name evidence="4" type="ordered locus">CAP2UW1_2453</name>
</gene>
<dbReference type="GO" id="GO:0016020">
    <property type="term" value="C:membrane"/>
    <property type="evidence" value="ECO:0007669"/>
    <property type="project" value="InterPro"/>
</dbReference>
<dbReference type="AlphaFoldDB" id="C7RR61"/>
<dbReference type="STRING" id="522306.CAP2UW1_2453"/>
<dbReference type="KEGG" id="app:CAP2UW1_2453"/>
<dbReference type="EMBL" id="CP001715">
    <property type="protein sequence ID" value="ACV35742.1"/>
    <property type="molecule type" value="Genomic_DNA"/>
</dbReference>
<dbReference type="InterPro" id="IPR004089">
    <property type="entry name" value="MCPsignal_dom"/>
</dbReference>
<reference evidence="4" key="1">
    <citation type="submission" date="2009-08" db="EMBL/GenBank/DDBJ databases">
        <authorList>
            <consortium name="US DOE Joint Genome Institute"/>
            <person name="Lucas S."/>
            <person name="Copeland A."/>
            <person name="Lapidus A."/>
            <person name="Glavina del Rio T."/>
            <person name="Dalin E."/>
            <person name="Tice H."/>
            <person name="Bruce D."/>
            <person name="Barry K."/>
            <person name="Pitluck S."/>
            <person name="Lowry S."/>
            <person name="Larimer F."/>
            <person name="Land M."/>
            <person name="Hauser L."/>
            <person name="Kyrpides N."/>
            <person name="Ivanova N."/>
            <person name="McMahon K.D."/>
            <person name="Hugenholtz P."/>
        </authorList>
    </citation>
    <scope>NUCLEOTIDE SEQUENCE</scope>
    <source>
        <strain evidence="4">UW-1</strain>
    </source>
</reference>
<protein>
    <submittedName>
        <fullName evidence="4">Methyl-accepting chemotaxis sensory transducer</fullName>
    </submittedName>
</protein>
<dbReference type="GO" id="GO:0007165">
    <property type="term" value="P:signal transduction"/>
    <property type="evidence" value="ECO:0007669"/>
    <property type="project" value="UniProtKB-KW"/>
</dbReference>
<evidence type="ECO:0000259" key="3">
    <source>
        <dbReference type="PROSITE" id="PS50111"/>
    </source>
</evidence>
<dbReference type="HOGENOM" id="CLU_000445_21_0_4"/>
<dbReference type="PANTHER" id="PTHR32089">
    <property type="entry name" value="METHYL-ACCEPTING CHEMOTAXIS PROTEIN MCPB"/>
    <property type="match status" value="1"/>
</dbReference>
<dbReference type="InterPro" id="IPR025991">
    <property type="entry name" value="Chemoreceptor_zinc-bind_dom"/>
</dbReference>
<dbReference type="Gene3D" id="6.10.250.3200">
    <property type="match status" value="1"/>
</dbReference>